<evidence type="ECO:0000313" key="2">
    <source>
        <dbReference type="Proteomes" id="UP000233551"/>
    </source>
</evidence>
<reference evidence="1 2" key="1">
    <citation type="submission" date="2017-11" db="EMBL/GenBank/DDBJ databases">
        <title>De-novo sequencing of pomegranate (Punica granatum L.) genome.</title>
        <authorList>
            <person name="Akparov Z."/>
            <person name="Amiraslanov A."/>
            <person name="Hajiyeva S."/>
            <person name="Abbasov M."/>
            <person name="Kaur K."/>
            <person name="Hamwieh A."/>
            <person name="Solovyev V."/>
            <person name="Salamov A."/>
            <person name="Braich B."/>
            <person name="Kosarev P."/>
            <person name="Mahmoud A."/>
            <person name="Hajiyev E."/>
            <person name="Babayeva S."/>
            <person name="Izzatullayeva V."/>
            <person name="Mammadov A."/>
            <person name="Mammadov A."/>
            <person name="Sharifova S."/>
            <person name="Ojaghi J."/>
            <person name="Eynullazada K."/>
            <person name="Bayramov B."/>
            <person name="Abdulazimova A."/>
            <person name="Shahmuradov I."/>
        </authorList>
    </citation>
    <scope>NUCLEOTIDE SEQUENCE [LARGE SCALE GENOMIC DNA]</scope>
    <source>
        <strain evidence="2">cv. AG2017</strain>
        <tissue evidence="1">Leaf</tissue>
    </source>
</reference>
<evidence type="ECO:0000313" key="1">
    <source>
        <dbReference type="EMBL" id="PKI35957.1"/>
    </source>
</evidence>
<sequence length="265" mass="29747">MVILSLRLWDGIVRSRVGPLVGRVRAVLACTYPTGHPGENRPVQTARVAFSENARMFRITKRMLNIPAVVLGGVHTRLAVRKETSLPEASGGILLQGRWLSTPKYSRKWLWWSFCEKSLRLTHIALQRSDKTEHAQEQTPTWQVSGRTSQRWLPMVFCCKEKAEAVGMNLLAELKSKGFLEISRLLNTLRSCVKVAGGSEFANGDGDESPPGILMKKIQEALMEMDGKLKCRRRTLRYFLGKLSKNPPAKGKIRLPMTDRGPHGS</sequence>
<gene>
    <name evidence="1" type="ORF">CRG98_043639</name>
</gene>
<proteinExistence type="predicted"/>
<keyword evidence="2" id="KW-1185">Reference proteome</keyword>
<dbReference type="AlphaFoldDB" id="A0A2I0HW76"/>
<accession>A0A2I0HW76</accession>
<dbReference type="Proteomes" id="UP000233551">
    <property type="component" value="Unassembled WGS sequence"/>
</dbReference>
<organism evidence="1 2">
    <name type="scientific">Punica granatum</name>
    <name type="common">Pomegranate</name>
    <dbReference type="NCBI Taxonomy" id="22663"/>
    <lineage>
        <taxon>Eukaryota</taxon>
        <taxon>Viridiplantae</taxon>
        <taxon>Streptophyta</taxon>
        <taxon>Embryophyta</taxon>
        <taxon>Tracheophyta</taxon>
        <taxon>Spermatophyta</taxon>
        <taxon>Magnoliopsida</taxon>
        <taxon>eudicotyledons</taxon>
        <taxon>Gunneridae</taxon>
        <taxon>Pentapetalae</taxon>
        <taxon>rosids</taxon>
        <taxon>malvids</taxon>
        <taxon>Myrtales</taxon>
        <taxon>Lythraceae</taxon>
        <taxon>Punica</taxon>
    </lineage>
</organism>
<protein>
    <submittedName>
        <fullName evidence="1">Uncharacterized protein</fullName>
    </submittedName>
</protein>
<comment type="caution">
    <text evidence="1">The sequence shown here is derived from an EMBL/GenBank/DDBJ whole genome shotgun (WGS) entry which is preliminary data.</text>
</comment>
<name>A0A2I0HW76_PUNGR</name>
<dbReference type="EMBL" id="PGOL01005084">
    <property type="protein sequence ID" value="PKI35957.1"/>
    <property type="molecule type" value="Genomic_DNA"/>
</dbReference>